<feature type="binding site" evidence="6">
    <location>
        <position position="591"/>
    </location>
    <ligand>
        <name>Zn(2+)</name>
        <dbReference type="ChEBI" id="CHEBI:29105"/>
    </ligand>
</feature>
<dbReference type="InterPro" id="IPR018752">
    <property type="entry name" value="DabA"/>
</dbReference>
<dbReference type="Pfam" id="PF10070">
    <property type="entry name" value="DabA"/>
    <property type="match status" value="1"/>
</dbReference>
<comment type="subcellular location">
    <subcellularLocation>
        <location evidence="6">Cell membrane</location>
        <topology evidence="6">Peripheral membrane protein</topology>
    </subcellularLocation>
</comment>
<dbReference type="PANTHER" id="PTHR38344:SF1">
    <property type="entry name" value="INORGANIC CARBON TRANSPORTER SUBUNIT DABA-RELATED"/>
    <property type="match status" value="1"/>
</dbReference>
<evidence type="ECO:0000256" key="5">
    <source>
        <dbReference type="ARBA" id="ARBA00023136"/>
    </source>
</evidence>
<keyword evidence="3 6" id="KW-0479">Metal-binding</keyword>
<dbReference type="HAMAP" id="MF_01871">
    <property type="entry name" value="DabA"/>
    <property type="match status" value="1"/>
</dbReference>
<gene>
    <name evidence="6" type="primary">dabA</name>
    <name evidence="7" type="ORF">PJ311_08590</name>
</gene>
<evidence type="ECO:0000313" key="7">
    <source>
        <dbReference type="EMBL" id="MDA7026663.1"/>
    </source>
</evidence>
<evidence type="ECO:0000256" key="4">
    <source>
        <dbReference type="ARBA" id="ARBA00022833"/>
    </source>
</evidence>
<evidence type="ECO:0000256" key="6">
    <source>
        <dbReference type="HAMAP-Rule" id="MF_01871"/>
    </source>
</evidence>
<reference evidence="7 8" key="1">
    <citation type="submission" date="2023-01" db="EMBL/GenBank/DDBJ databases">
        <title>Bacillus changyiensis sp. nov., isolated from a coastal deposit.</title>
        <authorList>
            <person name="Xiao G."/>
            <person name="Lai Q."/>
            <person name="Hu Z."/>
            <person name="Shao Z."/>
        </authorList>
    </citation>
    <scope>NUCLEOTIDE SEQUENCE [LARGE SCALE GENOMIC DNA]</scope>
    <source>
        <strain evidence="7 8">CLL-7-23</strain>
    </source>
</reference>
<keyword evidence="5 6" id="KW-0472">Membrane</keyword>
<dbReference type="EMBL" id="JAQKAB010000005">
    <property type="protein sequence ID" value="MDA7026663.1"/>
    <property type="molecule type" value="Genomic_DNA"/>
</dbReference>
<dbReference type="RefSeq" id="WP_271340515.1">
    <property type="nucleotide sequence ID" value="NZ_JAQKAB010000005.1"/>
</dbReference>
<keyword evidence="8" id="KW-1185">Reference proteome</keyword>
<comment type="cofactor">
    <cofactor evidence="6">
        <name>Zn(2+)</name>
        <dbReference type="ChEBI" id="CHEBI:29105"/>
    </cofactor>
</comment>
<keyword evidence="2 6" id="KW-1003">Cell membrane</keyword>
<accession>A0ABT4X3A5</accession>
<feature type="binding site" evidence="6">
    <location>
        <position position="395"/>
    </location>
    <ligand>
        <name>Zn(2+)</name>
        <dbReference type="ChEBI" id="CHEBI:29105"/>
    </ligand>
</feature>
<feature type="binding site" evidence="6">
    <location>
        <position position="576"/>
    </location>
    <ligand>
        <name>Zn(2+)</name>
        <dbReference type="ChEBI" id="CHEBI:29105"/>
    </ligand>
</feature>
<name>A0ABT4X3A5_9BACI</name>
<keyword evidence="1 6" id="KW-0813">Transport</keyword>
<protein>
    <recommendedName>
        <fullName evidence="6">Probable inorganic carbon transporter subunit DabA</fullName>
    </recommendedName>
</protein>
<proteinExistence type="inferred from homology"/>
<keyword evidence="4 6" id="KW-0862">Zinc</keyword>
<dbReference type="PANTHER" id="PTHR38344">
    <property type="entry name" value="UPF0753 PROTEIN AQ_863"/>
    <property type="match status" value="1"/>
</dbReference>
<dbReference type="Proteomes" id="UP001211894">
    <property type="component" value="Unassembled WGS sequence"/>
</dbReference>
<sequence>MKTASVSQKLILKYEQPMKNLKIDQLVQAASRVIAPLWPISTFAARNPWMGLEGQTFEQVAHWLNNLRGVDILPNKAMFSTAKNKGEIDETILEKKLLQWLHAQSIDIQWEIAEAFCRNALTLDDIPTQLLSSSKVKKFAKKLNNLKGYDQKPQPIQPLSQLLEQHSNEKTAHLLDHHFIKWCKLYLDETEATWRLPKREKGFYCAWRQLIQHDPALRRTERQLLKDWPQEAEDALKKALIELHIPYSEIQDYLEAHFLSLPGWAGMMLWRSQQSLEEQSLLLDFLAVRLSMEWMFVKPHLPFSMPRTDKSTQIVPLIAAWLYWGDLDVRAWSQLSIHEQKARLTLAERFNDITRRKLWLEAWEQTHAAHLRELITKKRSHSTVAETVHAQFVFCIDVRSEPFRRELEKAGPFETYGMAGFFGLEIETSELGSEHSHCSLPVILKPKQKVKETAAKSEFEVYQQNCNTVYSLNSTFKKMKQNPLASLVLPEISGPWLGLQMIARSFAPCKAASIFRRLRKAWLRKPSVKLSLDFKYHSETDIPVGFTEKEKVNYVRQALRTMGITQFAPLIVICGHGSHNTNNPYASSLDCGACGGASSGFNAQVLAELCNLPKVRKALKSEGIVIPEDTIFTAAEHITTLDQLNWLHVPELSTTAQQALDHINSVLPNVSHAASRERLIKLPHLGFKDLQSEVRRFAEDWSEVRPEWGLARNASFIIGSRQLTKELNLDGRAFLHSYDWKQDQDGNLLGSIISGPGTVAQWINLQYYASTVAPHYYGSGNKATQTVTSGLGVMQGNASDLLAGLPWQSVMLSDQEMYHAPLRLLVIIQAPREHVERLLKQAPHFHQKVKNGWLHLAFIDPQGRWEDWGLPTELIK</sequence>
<evidence type="ECO:0000256" key="1">
    <source>
        <dbReference type="ARBA" id="ARBA00022448"/>
    </source>
</evidence>
<comment type="subunit">
    <text evidence="6">Forms a complex with DabB.</text>
</comment>
<evidence type="ECO:0000256" key="3">
    <source>
        <dbReference type="ARBA" id="ARBA00022723"/>
    </source>
</evidence>
<feature type="binding site" evidence="6">
    <location>
        <position position="397"/>
    </location>
    <ligand>
        <name>Zn(2+)</name>
        <dbReference type="ChEBI" id="CHEBI:29105"/>
    </ligand>
</feature>
<evidence type="ECO:0000313" key="8">
    <source>
        <dbReference type="Proteomes" id="UP001211894"/>
    </source>
</evidence>
<evidence type="ECO:0000256" key="2">
    <source>
        <dbReference type="ARBA" id="ARBA00022475"/>
    </source>
</evidence>
<comment type="similarity">
    <text evidence="6">Belongs to the inorganic carbon transporter (TC 9.A.2) DabA family.</text>
</comment>
<organism evidence="7 8">
    <name type="scientific">Bacillus changyiensis</name>
    <dbReference type="NCBI Taxonomy" id="3004103"/>
    <lineage>
        <taxon>Bacteria</taxon>
        <taxon>Bacillati</taxon>
        <taxon>Bacillota</taxon>
        <taxon>Bacilli</taxon>
        <taxon>Bacillales</taxon>
        <taxon>Bacillaceae</taxon>
        <taxon>Bacillus</taxon>
    </lineage>
</organism>
<comment type="caution">
    <text evidence="7">The sequence shown here is derived from an EMBL/GenBank/DDBJ whole genome shotgun (WGS) entry which is preliminary data.</text>
</comment>
<comment type="function">
    <text evidence="6">Part of an energy-coupled inorganic carbon pump.</text>
</comment>